<dbReference type="EMBL" id="JBITLV010000003">
    <property type="protein sequence ID" value="MFI7587803.1"/>
    <property type="molecule type" value="Genomic_DNA"/>
</dbReference>
<dbReference type="Pfam" id="PF01152">
    <property type="entry name" value="Bac_globin"/>
    <property type="match status" value="1"/>
</dbReference>
<dbReference type="InterPro" id="IPR012292">
    <property type="entry name" value="Globin/Proto"/>
</dbReference>
<evidence type="ECO:0000313" key="7">
    <source>
        <dbReference type="EMBL" id="MFI7587803.1"/>
    </source>
</evidence>
<proteinExistence type="inferred from homology"/>
<organism evidence="7 8">
    <name type="scientific">Spongisporangium articulatum</name>
    <dbReference type="NCBI Taxonomy" id="3362603"/>
    <lineage>
        <taxon>Bacteria</taxon>
        <taxon>Bacillati</taxon>
        <taxon>Actinomycetota</taxon>
        <taxon>Actinomycetes</taxon>
        <taxon>Kineosporiales</taxon>
        <taxon>Kineosporiaceae</taxon>
        <taxon>Spongisporangium</taxon>
    </lineage>
</organism>
<keyword evidence="3 6" id="KW-0349">Heme</keyword>
<name>A0ABW8AN44_9ACTN</name>
<gene>
    <name evidence="7" type="ORF">ACIB24_12085</name>
</gene>
<keyword evidence="2 6" id="KW-0813">Transport</keyword>
<keyword evidence="4 6" id="KW-0479">Metal-binding</keyword>
<keyword evidence="8" id="KW-1185">Reference proteome</keyword>
<evidence type="ECO:0000256" key="4">
    <source>
        <dbReference type="ARBA" id="ARBA00022723"/>
    </source>
</evidence>
<dbReference type="SUPFAM" id="SSF46458">
    <property type="entry name" value="Globin-like"/>
    <property type="match status" value="1"/>
</dbReference>
<comment type="similarity">
    <text evidence="1 6">Belongs to the truncated hemoglobin family. Group I subfamily.</text>
</comment>
<dbReference type="InterPro" id="IPR009050">
    <property type="entry name" value="Globin-like_sf"/>
</dbReference>
<reference evidence="7 8" key="1">
    <citation type="submission" date="2024-10" db="EMBL/GenBank/DDBJ databases">
        <title>The Natural Products Discovery Center: Release of the First 8490 Sequenced Strains for Exploring Actinobacteria Biosynthetic Diversity.</title>
        <authorList>
            <person name="Kalkreuter E."/>
            <person name="Kautsar S.A."/>
            <person name="Yang D."/>
            <person name="Bader C.D."/>
            <person name="Teijaro C.N."/>
            <person name="Fluegel L."/>
            <person name="Davis C.M."/>
            <person name="Simpson J.R."/>
            <person name="Lauterbach L."/>
            <person name="Steele A.D."/>
            <person name="Gui C."/>
            <person name="Meng S."/>
            <person name="Li G."/>
            <person name="Viehrig K."/>
            <person name="Ye F."/>
            <person name="Su P."/>
            <person name="Kiefer A.F."/>
            <person name="Nichols A."/>
            <person name="Cepeda A.J."/>
            <person name="Yan W."/>
            <person name="Fan B."/>
            <person name="Jiang Y."/>
            <person name="Adhikari A."/>
            <person name="Zheng C.-J."/>
            <person name="Schuster L."/>
            <person name="Cowan T.M."/>
            <person name="Smanski M.J."/>
            <person name="Chevrette M.G."/>
            <person name="De Carvalho L.P.S."/>
            <person name="Shen B."/>
        </authorList>
    </citation>
    <scope>NUCLEOTIDE SEQUENCE [LARGE SCALE GENOMIC DNA]</scope>
    <source>
        <strain evidence="7 8">NPDC049639</strain>
    </source>
</reference>
<dbReference type="CDD" id="cd00454">
    <property type="entry name" value="TrHb1_N"/>
    <property type="match status" value="1"/>
</dbReference>
<sequence length="131" mass="13796">MTSPTSTLYETIGGVDAVRAAVDDFYVTVLADPRLAHYFEGVDVNRVKAHQVRLFTGLLGGPEAYEGMGLAAAHQPLHIPPDDYELVVGHLVATLQKFAVGDEVIAAFGAAATAVRPDIVDQGLVQADGGH</sequence>
<dbReference type="InterPro" id="IPR016339">
    <property type="entry name" value="Hemoglobin_trunc_I"/>
</dbReference>
<evidence type="ECO:0000313" key="8">
    <source>
        <dbReference type="Proteomes" id="UP001612915"/>
    </source>
</evidence>
<dbReference type="Gene3D" id="1.10.490.10">
    <property type="entry name" value="Globins"/>
    <property type="match status" value="1"/>
</dbReference>
<comment type="caution">
    <text evidence="7">The sequence shown here is derived from an EMBL/GenBank/DDBJ whole genome shotgun (WGS) entry which is preliminary data.</text>
</comment>
<dbReference type="RefSeq" id="WP_398280161.1">
    <property type="nucleotide sequence ID" value="NZ_JBITLV010000003.1"/>
</dbReference>
<evidence type="ECO:0000256" key="6">
    <source>
        <dbReference type="PIRNR" id="PIRNR002030"/>
    </source>
</evidence>
<keyword evidence="5 6" id="KW-0408">Iron</keyword>
<dbReference type="InterPro" id="IPR001486">
    <property type="entry name" value="Hemoglobin_trunc"/>
</dbReference>
<evidence type="ECO:0000256" key="1">
    <source>
        <dbReference type="ARBA" id="ARBA00009660"/>
    </source>
</evidence>
<evidence type="ECO:0000256" key="3">
    <source>
        <dbReference type="ARBA" id="ARBA00022617"/>
    </source>
</evidence>
<evidence type="ECO:0000256" key="2">
    <source>
        <dbReference type="ARBA" id="ARBA00022448"/>
    </source>
</evidence>
<comment type="cofactor">
    <cofactor evidence="6">
        <name>heme</name>
        <dbReference type="ChEBI" id="CHEBI:30413"/>
    </cofactor>
</comment>
<accession>A0ABW8AN44</accession>
<evidence type="ECO:0000256" key="5">
    <source>
        <dbReference type="ARBA" id="ARBA00023004"/>
    </source>
</evidence>
<dbReference type="PIRSF" id="PIRSF002030">
    <property type="entry name" value="Globin_Protozoa/Cyanobacteria"/>
    <property type="match status" value="1"/>
</dbReference>
<dbReference type="Proteomes" id="UP001612915">
    <property type="component" value="Unassembled WGS sequence"/>
</dbReference>
<protein>
    <recommendedName>
        <fullName evidence="6">Group 1 truncated hemoglobin</fullName>
    </recommendedName>
</protein>
<keyword evidence="6" id="KW-0561">Oxygen transport</keyword>